<dbReference type="CDD" id="cd03809">
    <property type="entry name" value="GT4_MtfB-like"/>
    <property type="match status" value="1"/>
</dbReference>
<evidence type="ECO:0000256" key="1">
    <source>
        <dbReference type="ARBA" id="ARBA00022679"/>
    </source>
</evidence>
<feature type="domain" description="Glycosyl transferase family 1" evidence="2">
    <location>
        <begin position="263"/>
        <end position="357"/>
    </location>
</feature>
<comment type="caution">
    <text evidence="4">The sequence shown here is derived from an EMBL/GenBank/DDBJ whole genome shotgun (WGS) entry which is preliminary data.</text>
</comment>
<dbReference type="InterPro" id="IPR001296">
    <property type="entry name" value="Glyco_trans_1"/>
</dbReference>
<dbReference type="Pfam" id="PF13439">
    <property type="entry name" value="Glyco_transf_4"/>
    <property type="match status" value="1"/>
</dbReference>
<dbReference type="EMBL" id="RDRB01000010">
    <property type="protein sequence ID" value="ROT98046.1"/>
    <property type="molecule type" value="Genomic_DNA"/>
</dbReference>
<dbReference type="AlphaFoldDB" id="A0A3N2QS57"/>
<sequence>MAADGNTAALCAPVDRVRGRAPAHDVPPRELVLNGRFLTRPGTGVDRVAAELARALAARPDIRLTMALPREALGERSGQLLGPAISRGPLRGHAWEQISLPGLAGGRWCLNLCNTGPLFGVRQVVMLHDAHVATVPGSYSRAFRALYLSLQPRLSRRAAIVLTVSDHSRHSLEATGLVPRGKARVVPNGADHMDRIVADHSVLDRHGLRPRGYFLAVGSAAAYKNIAMIASVADARGAAALPLVTTGGAMPRVFGASPHSGGHRHLGRVTDPELKALYANALALLFPSLAEGFGLPPLEAMSCGTPVIATTAGAVPEVCGGAALHADPSRPSDWRQAMDRIETDADLRRDLRARGRARAAGFTWTRAADRLLAAIAEAEANGA</sequence>
<evidence type="ECO:0000313" key="4">
    <source>
        <dbReference type="EMBL" id="ROT98046.1"/>
    </source>
</evidence>
<protein>
    <submittedName>
        <fullName evidence="4">Glycosyltransferase family 1 protein</fullName>
    </submittedName>
</protein>
<gene>
    <name evidence="4" type="ORF">EAT49_17395</name>
</gene>
<organism evidence="4 5">
    <name type="scientific">Histidinibacterium lentulum</name>
    <dbReference type="NCBI Taxonomy" id="2480588"/>
    <lineage>
        <taxon>Bacteria</taxon>
        <taxon>Pseudomonadati</taxon>
        <taxon>Pseudomonadota</taxon>
        <taxon>Alphaproteobacteria</taxon>
        <taxon>Rhodobacterales</taxon>
        <taxon>Paracoccaceae</taxon>
        <taxon>Histidinibacterium</taxon>
    </lineage>
</organism>
<accession>A0A3N2QS57</accession>
<proteinExistence type="predicted"/>
<dbReference type="GO" id="GO:0016757">
    <property type="term" value="F:glycosyltransferase activity"/>
    <property type="evidence" value="ECO:0007669"/>
    <property type="project" value="InterPro"/>
</dbReference>
<dbReference type="OrthoDB" id="9790710at2"/>
<reference evidence="4 5" key="1">
    <citation type="submission" date="2018-10" db="EMBL/GenBank/DDBJ databases">
        <title>Histidinibacterium lentulum gen. nov., sp. nov., a marine bacterium from the culture broth of Picochlorum sp. 122.</title>
        <authorList>
            <person name="Wang G."/>
        </authorList>
    </citation>
    <scope>NUCLEOTIDE SEQUENCE [LARGE SCALE GENOMIC DNA]</scope>
    <source>
        <strain evidence="4 5">B17</strain>
    </source>
</reference>
<keyword evidence="5" id="KW-1185">Reference proteome</keyword>
<dbReference type="SUPFAM" id="SSF53756">
    <property type="entry name" value="UDP-Glycosyltransferase/glycogen phosphorylase"/>
    <property type="match status" value="1"/>
</dbReference>
<dbReference type="Pfam" id="PF00534">
    <property type="entry name" value="Glycos_transf_1"/>
    <property type="match status" value="1"/>
</dbReference>
<keyword evidence="1 4" id="KW-0808">Transferase</keyword>
<dbReference type="PANTHER" id="PTHR46401:SF2">
    <property type="entry name" value="GLYCOSYLTRANSFERASE WBBK-RELATED"/>
    <property type="match status" value="1"/>
</dbReference>
<evidence type="ECO:0000259" key="3">
    <source>
        <dbReference type="Pfam" id="PF13439"/>
    </source>
</evidence>
<name>A0A3N2QS57_9RHOB</name>
<dbReference type="PANTHER" id="PTHR46401">
    <property type="entry name" value="GLYCOSYLTRANSFERASE WBBK-RELATED"/>
    <property type="match status" value="1"/>
</dbReference>
<dbReference type="Gene3D" id="3.40.50.2000">
    <property type="entry name" value="Glycogen Phosphorylase B"/>
    <property type="match status" value="2"/>
</dbReference>
<evidence type="ECO:0000259" key="2">
    <source>
        <dbReference type="Pfam" id="PF00534"/>
    </source>
</evidence>
<dbReference type="Proteomes" id="UP000268016">
    <property type="component" value="Unassembled WGS sequence"/>
</dbReference>
<feature type="domain" description="Glycosyltransferase subfamily 4-like N-terminal" evidence="3">
    <location>
        <begin position="114"/>
        <end position="191"/>
    </location>
</feature>
<dbReference type="GO" id="GO:0009103">
    <property type="term" value="P:lipopolysaccharide biosynthetic process"/>
    <property type="evidence" value="ECO:0007669"/>
    <property type="project" value="TreeGrafter"/>
</dbReference>
<dbReference type="InterPro" id="IPR028098">
    <property type="entry name" value="Glyco_trans_4-like_N"/>
</dbReference>
<evidence type="ECO:0000313" key="5">
    <source>
        <dbReference type="Proteomes" id="UP000268016"/>
    </source>
</evidence>